<evidence type="ECO:0000313" key="8">
    <source>
        <dbReference type="Proteomes" id="UP000238375"/>
    </source>
</evidence>
<keyword evidence="3" id="KW-0732">Signal</keyword>
<keyword evidence="4" id="KW-0472">Membrane</keyword>
<evidence type="ECO:0000313" key="7">
    <source>
        <dbReference type="EMBL" id="PRY28639.1"/>
    </source>
</evidence>
<dbReference type="InterPro" id="IPR011990">
    <property type="entry name" value="TPR-like_helical_dom_sf"/>
</dbReference>
<evidence type="ECO:0000256" key="4">
    <source>
        <dbReference type="ARBA" id="ARBA00023136"/>
    </source>
</evidence>
<comment type="subcellular location">
    <subcellularLocation>
        <location evidence="1">Cell outer membrane</location>
    </subcellularLocation>
</comment>
<gene>
    <name evidence="7" type="ORF">CLV58_12856</name>
</gene>
<dbReference type="RefSeq" id="WP_106140274.1">
    <property type="nucleotide sequence ID" value="NZ_PVTE01000028.1"/>
</dbReference>
<dbReference type="InterPro" id="IPR012944">
    <property type="entry name" value="SusD_RagB_dom"/>
</dbReference>
<evidence type="ECO:0000256" key="3">
    <source>
        <dbReference type="ARBA" id="ARBA00022729"/>
    </source>
</evidence>
<dbReference type="PROSITE" id="PS51257">
    <property type="entry name" value="PROKAR_LIPOPROTEIN"/>
    <property type="match status" value="1"/>
</dbReference>
<comment type="similarity">
    <text evidence="2">Belongs to the SusD family.</text>
</comment>
<evidence type="ECO:0000256" key="2">
    <source>
        <dbReference type="ARBA" id="ARBA00006275"/>
    </source>
</evidence>
<feature type="domain" description="RagB/SusD" evidence="6">
    <location>
        <begin position="421"/>
        <end position="575"/>
    </location>
</feature>
<dbReference type="Pfam" id="PF07980">
    <property type="entry name" value="SusD_RagB"/>
    <property type="match status" value="1"/>
</dbReference>
<name>A0A2T0S5F0_9BACT</name>
<reference evidence="7 8" key="1">
    <citation type="submission" date="2018-03" db="EMBL/GenBank/DDBJ databases">
        <title>Genomic Encyclopedia of Archaeal and Bacterial Type Strains, Phase II (KMG-II): from individual species to whole genera.</title>
        <authorList>
            <person name="Goeker M."/>
        </authorList>
    </citation>
    <scope>NUCLEOTIDE SEQUENCE [LARGE SCALE GENOMIC DNA]</scope>
    <source>
        <strain evidence="7 8">DSM 28354</strain>
    </source>
</reference>
<evidence type="ECO:0000256" key="5">
    <source>
        <dbReference type="ARBA" id="ARBA00023237"/>
    </source>
</evidence>
<dbReference type="AlphaFoldDB" id="A0A2T0S5F0"/>
<keyword evidence="5" id="KW-0998">Cell outer membrane</keyword>
<accession>A0A2T0S5F0</accession>
<dbReference type="Gene3D" id="1.25.40.390">
    <property type="match status" value="1"/>
</dbReference>
<dbReference type="OrthoDB" id="9792139at2"/>
<evidence type="ECO:0000259" key="6">
    <source>
        <dbReference type="Pfam" id="PF07980"/>
    </source>
</evidence>
<protein>
    <submittedName>
        <fullName evidence="7">Putative outer membrane starch-binding protein</fullName>
    </submittedName>
</protein>
<comment type="caution">
    <text evidence="7">The sequence shown here is derived from an EMBL/GenBank/DDBJ whole genome shotgun (WGS) entry which is preliminary data.</text>
</comment>
<keyword evidence="8" id="KW-1185">Reference proteome</keyword>
<dbReference type="GO" id="GO:0009279">
    <property type="term" value="C:cell outer membrane"/>
    <property type="evidence" value="ECO:0007669"/>
    <property type="project" value="UniProtKB-SubCell"/>
</dbReference>
<organism evidence="7 8">
    <name type="scientific">Spirosoma oryzae</name>
    <dbReference type="NCBI Taxonomy" id="1469603"/>
    <lineage>
        <taxon>Bacteria</taxon>
        <taxon>Pseudomonadati</taxon>
        <taxon>Bacteroidota</taxon>
        <taxon>Cytophagia</taxon>
        <taxon>Cytophagales</taxon>
        <taxon>Cytophagaceae</taxon>
        <taxon>Spirosoma</taxon>
    </lineage>
</organism>
<dbReference type="SUPFAM" id="SSF48452">
    <property type="entry name" value="TPR-like"/>
    <property type="match status" value="1"/>
</dbReference>
<sequence>MKLNRFLSSTLRTLGLSGLLLTAGCTNLDEVLYDRITSENFLQTRQDVIRDFLRAFEHAYWSIQGGSTFMLQENSTDELMTPNRQGDWFDGGQYQRVHYHTWTPNDGYTSDAWNALYGGVTLATNSLEDLQGITDPERFSMTRAELDGMIAELRTLRAWFNIRLLDMYRNIVLVKQVKGQTQGGPQVSPQEAFAYIEQELKESLPNLPTRQSLGANSVGRWTQGGAAALLTRLYLNAKVYTGNDRYADCATVCTDMLAGKYGQYALESRWDAPFDYTNATSSETVFGFPGSFGLTHWQYDGGMYFWMLPVNATFYFGFTDFGTANPKYAMQPGRDVDSTEYSFALGKPYIKFQKYPDDVRLKTYKNLGNSRREGMFLQGYLPYVNANGNVDTVRSTKGPYPLFFRDQVGLFLNAKPGTRITNKTSNMNNADQNSGIYPVKYPYYPSSDPNKISSAYAEIRFAEIYYSLAECKYRAGDKAGAAALLNTVRARNYPTNSPSLYKTDGSQLTDQEMLDEWGREFLVEGRRRTDLVRWGVFNTGTWWDKQPDADNHTAIFPIGQNVLNVSTQLKQNPGY</sequence>
<proteinExistence type="inferred from homology"/>
<dbReference type="Proteomes" id="UP000238375">
    <property type="component" value="Unassembled WGS sequence"/>
</dbReference>
<dbReference type="EMBL" id="PVTE01000028">
    <property type="protein sequence ID" value="PRY28639.1"/>
    <property type="molecule type" value="Genomic_DNA"/>
</dbReference>
<evidence type="ECO:0000256" key="1">
    <source>
        <dbReference type="ARBA" id="ARBA00004442"/>
    </source>
</evidence>